<accession>A0A137NPL9</accession>
<gene>
    <name evidence="1" type="ORF">CONCODRAFT_14129</name>
</gene>
<evidence type="ECO:0000313" key="2">
    <source>
        <dbReference type="Proteomes" id="UP000070444"/>
    </source>
</evidence>
<keyword evidence="2" id="KW-1185">Reference proteome</keyword>
<proteinExistence type="predicted"/>
<reference evidence="1 2" key="1">
    <citation type="journal article" date="2015" name="Genome Biol. Evol.">
        <title>Phylogenomic analyses indicate that early fungi evolved digesting cell walls of algal ancestors of land plants.</title>
        <authorList>
            <person name="Chang Y."/>
            <person name="Wang S."/>
            <person name="Sekimoto S."/>
            <person name="Aerts A.L."/>
            <person name="Choi C."/>
            <person name="Clum A."/>
            <person name="LaButti K.M."/>
            <person name="Lindquist E.A."/>
            <person name="Yee Ngan C."/>
            <person name="Ohm R.A."/>
            <person name="Salamov A.A."/>
            <person name="Grigoriev I.V."/>
            <person name="Spatafora J.W."/>
            <person name="Berbee M.L."/>
        </authorList>
    </citation>
    <scope>NUCLEOTIDE SEQUENCE [LARGE SCALE GENOMIC DNA]</scope>
    <source>
        <strain evidence="1 2">NRRL 28638</strain>
    </source>
</reference>
<dbReference type="AlphaFoldDB" id="A0A137NPL9"/>
<sequence length="175" mass="20745">MLKLKERIKIDIEKYANTLPKDLILPITYLPTYPKDLQQRYSILVDDENWKYDTKNHQSQYEIALEMVRLINSILVEEALKDHYHLVITNDHYKYYNPDILTYPYPNEDNMCYFSITILSSKLFKVFRPYALNNFKVHSHGLRILSFNCFTSMFYAEEPGIDGPTFSVPGALFFH</sequence>
<dbReference type="Proteomes" id="UP000070444">
    <property type="component" value="Unassembled WGS sequence"/>
</dbReference>
<protein>
    <submittedName>
        <fullName evidence="1">Uncharacterized protein</fullName>
    </submittedName>
</protein>
<evidence type="ECO:0000313" key="1">
    <source>
        <dbReference type="EMBL" id="KXN64676.1"/>
    </source>
</evidence>
<name>A0A137NPL9_CONC2</name>
<organism evidence="1 2">
    <name type="scientific">Conidiobolus coronatus (strain ATCC 28846 / CBS 209.66 / NRRL 28638)</name>
    <name type="common">Delacroixia coronata</name>
    <dbReference type="NCBI Taxonomy" id="796925"/>
    <lineage>
        <taxon>Eukaryota</taxon>
        <taxon>Fungi</taxon>
        <taxon>Fungi incertae sedis</taxon>
        <taxon>Zoopagomycota</taxon>
        <taxon>Entomophthoromycotina</taxon>
        <taxon>Entomophthoromycetes</taxon>
        <taxon>Entomophthorales</taxon>
        <taxon>Ancylistaceae</taxon>
        <taxon>Conidiobolus</taxon>
    </lineage>
</organism>
<dbReference type="EMBL" id="KQ965284">
    <property type="protein sequence ID" value="KXN64676.1"/>
    <property type="molecule type" value="Genomic_DNA"/>
</dbReference>